<dbReference type="GeneID" id="20677917"/>
<evidence type="ECO:0000313" key="7">
    <source>
        <dbReference type="Proteomes" id="UP000030671"/>
    </source>
</evidence>
<dbReference type="HOGENOM" id="CLU_009665_20_3_1"/>
<dbReference type="AlphaFoldDB" id="W4JSH3"/>
<sequence>MNSSRTTQVLIVGAGPSGLTLALALLKNGISVRIIEKESSVQVASRPLGIQPRSLENFLDLGVLSKMEIEHKYLADFTMHLYDDDKGVKPVKSWKFYEHEDPTPDTPLANSVLMPKNRIEAVLRAPIEEYSCHVEFGTTLASFEQHPDHVVASLIKTIDGKEMKEKAEFAWLVGADGGKGMVRKQLGLPFAGVTRNEGRFLLGEIHLKGLDVDGMHCWGNSTSRSLMILPSTADIFQYIGNGPDIDFDKVLSSHDTVRQFIREATGEKELELGKVEWATAYTVNVRMTTTFGSGRAFLVGDSAHVHSFTGGQGLNSGVQDAINLAWKIALVSKGHASPSLLSTYSEERVPVISEMLKRTSHMLDNTLTKPTDVAWRRPKMLHLLGMHYRWSSIVLDEQKTVLTDEQKRDDVYGVDGDGHLRAGDRALDSIGLIDIASGTTRKLFELFGASHHTVLVFASSMDA</sequence>
<dbReference type="GO" id="GO:0071949">
    <property type="term" value="F:FAD binding"/>
    <property type="evidence" value="ECO:0007669"/>
    <property type="project" value="InterPro"/>
</dbReference>
<dbReference type="Gene3D" id="3.50.50.60">
    <property type="entry name" value="FAD/NAD(P)-binding domain"/>
    <property type="match status" value="1"/>
</dbReference>
<dbReference type="eggNOG" id="KOG3855">
    <property type="taxonomic scope" value="Eukaryota"/>
</dbReference>
<dbReference type="Pfam" id="PF01494">
    <property type="entry name" value="FAD_binding_3"/>
    <property type="match status" value="1"/>
</dbReference>
<dbReference type="SUPFAM" id="SSF51905">
    <property type="entry name" value="FAD/NAD(P)-binding domain"/>
    <property type="match status" value="1"/>
</dbReference>
<gene>
    <name evidence="6" type="ORF">HETIRDRAFT_480528</name>
</gene>
<keyword evidence="3" id="KW-0274">FAD</keyword>
<dbReference type="PRINTS" id="PR00420">
    <property type="entry name" value="RNGMNOXGNASE"/>
</dbReference>
<dbReference type="EMBL" id="KI925464">
    <property type="protein sequence ID" value="ETW76404.1"/>
    <property type="molecule type" value="Genomic_DNA"/>
</dbReference>
<keyword evidence="4" id="KW-0560">Oxidoreductase</keyword>
<dbReference type="InterPro" id="IPR002938">
    <property type="entry name" value="FAD-bd"/>
</dbReference>
<feature type="non-terminal residue" evidence="6">
    <location>
        <position position="463"/>
    </location>
</feature>
<dbReference type="OrthoDB" id="2690153at2759"/>
<dbReference type="InterPro" id="IPR050641">
    <property type="entry name" value="RIFMO-like"/>
</dbReference>
<keyword evidence="2" id="KW-0285">Flavoprotein</keyword>
<dbReference type="Gene3D" id="3.30.70.2450">
    <property type="match status" value="1"/>
</dbReference>
<comment type="cofactor">
    <cofactor evidence="1">
        <name>FAD</name>
        <dbReference type="ChEBI" id="CHEBI:57692"/>
    </cofactor>
</comment>
<organism evidence="6 7">
    <name type="scientific">Heterobasidion irregulare (strain TC 32-1)</name>
    <dbReference type="NCBI Taxonomy" id="747525"/>
    <lineage>
        <taxon>Eukaryota</taxon>
        <taxon>Fungi</taxon>
        <taxon>Dikarya</taxon>
        <taxon>Basidiomycota</taxon>
        <taxon>Agaricomycotina</taxon>
        <taxon>Agaricomycetes</taxon>
        <taxon>Russulales</taxon>
        <taxon>Bondarzewiaceae</taxon>
        <taxon>Heterobasidion</taxon>
        <taxon>Heterobasidion annosum species complex</taxon>
    </lineage>
</organism>
<dbReference type="Proteomes" id="UP000030671">
    <property type="component" value="Unassembled WGS sequence"/>
</dbReference>
<dbReference type="InParanoid" id="W4JSH3"/>
<keyword evidence="7" id="KW-1185">Reference proteome</keyword>
<proteinExistence type="predicted"/>
<evidence type="ECO:0000256" key="2">
    <source>
        <dbReference type="ARBA" id="ARBA00022630"/>
    </source>
</evidence>
<dbReference type="RefSeq" id="XP_009551318.1">
    <property type="nucleotide sequence ID" value="XM_009553023.1"/>
</dbReference>
<evidence type="ECO:0000256" key="4">
    <source>
        <dbReference type="ARBA" id="ARBA00023002"/>
    </source>
</evidence>
<reference evidence="6 7" key="1">
    <citation type="journal article" date="2012" name="New Phytol.">
        <title>Insight into trade-off between wood decay and parasitism from the genome of a fungal forest pathogen.</title>
        <authorList>
            <person name="Olson A."/>
            <person name="Aerts A."/>
            <person name="Asiegbu F."/>
            <person name="Belbahri L."/>
            <person name="Bouzid O."/>
            <person name="Broberg A."/>
            <person name="Canback B."/>
            <person name="Coutinho P.M."/>
            <person name="Cullen D."/>
            <person name="Dalman K."/>
            <person name="Deflorio G."/>
            <person name="van Diepen L.T."/>
            <person name="Dunand C."/>
            <person name="Duplessis S."/>
            <person name="Durling M."/>
            <person name="Gonthier P."/>
            <person name="Grimwood J."/>
            <person name="Fossdal C.G."/>
            <person name="Hansson D."/>
            <person name="Henrissat B."/>
            <person name="Hietala A."/>
            <person name="Himmelstrand K."/>
            <person name="Hoffmeister D."/>
            <person name="Hogberg N."/>
            <person name="James T.Y."/>
            <person name="Karlsson M."/>
            <person name="Kohler A."/>
            <person name="Kues U."/>
            <person name="Lee Y.H."/>
            <person name="Lin Y.C."/>
            <person name="Lind M."/>
            <person name="Lindquist E."/>
            <person name="Lombard V."/>
            <person name="Lucas S."/>
            <person name="Lunden K."/>
            <person name="Morin E."/>
            <person name="Murat C."/>
            <person name="Park J."/>
            <person name="Raffaello T."/>
            <person name="Rouze P."/>
            <person name="Salamov A."/>
            <person name="Schmutz J."/>
            <person name="Solheim H."/>
            <person name="Stahlberg J."/>
            <person name="Velez H."/>
            <person name="de Vries R.P."/>
            <person name="Wiebenga A."/>
            <person name="Woodward S."/>
            <person name="Yakovlev I."/>
            <person name="Garbelotto M."/>
            <person name="Martin F."/>
            <person name="Grigoriev I.V."/>
            <person name="Stenlid J."/>
        </authorList>
    </citation>
    <scope>NUCLEOTIDE SEQUENCE [LARGE SCALE GENOMIC DNA]</scope>
    <source>
        <strain evidence="6 7">TC 32-1</strain>
    </source>
</reference>
<name>W4JSH3_HETIT</name>
<dbReference type="InterPro" id="IPR036188">
    <property type="entry name" value="FAD/NAD-bd_sf"/>
</dbReference>
<dbReference type="PANTHER" id="PTHR43004">
    <property type="entry name" value="TRK SYSTEM POTASSIUM UPTAKE PROTEIN"/>
    <property type="match status" value="1"/>
</dbReference>
<protein>
    <recommendedName>
        <fullName evidence="5">FAD-binding domain-containing protein</fullName>
    </recommendedName>
</protein>
<dbReference type="GO" id="GO:0016709">
    <property type="term" value="F:oxidoreductase activity, acting on paired donors, with incorporation or reduction of molecular oxygen, NAD(P)H as one donor, and incorporation of one atom of oxygen"/>
    <property type="evidence" value="ECO:0007669"/>
    <property type="project" value="UniProtKB-ARBA"/>
</dbReference>
<feature type="domain" description="FAD-binding" evidence="5">
    <location>
        <begin position="7"/>
        <end position="358"/>
    </location>
</feature>
<evidence type="ECO:0000259" key="5">
    <source>
        <dbReference type="Pfam" id="PF01494"/>
    </source>
</evidence>
<dbReference type="PANTHER" id="PTHR43004:SF19">
    <property type="entry name" value="BINDING MONOOXYGENASE, PUTATIVE (JCVI)-RELATED"/>
    <property type="match status" value="1"/>
</dbReference>
<evidence type="ECO:0000256" key="1">
    <source>
        <dbReference type="ARBA" id="ARBA00001974"/>
    </source>
</evidence>
<evidence type="ECO:0000313" key="6">
    <source>
        <dbReference type="EMBL" id="ETW76404.1"/>
    </source>
</evidence>
<accession>W4JSH3</accession>
<evidence type="ECO:0000256" key="3">
    <source>
        <dbReference type="ARBA" id="ARBA00022827"/>
    </source>
</evidence>
<dbReference type="KEGG" id="hir:HETIRDRAFT_480528"/>